<reference evidence="2" key="1">
    <citation type="journal article" date="2023" name="Nat. Commun.">
        <title>Diploid and tetraploid genomes of Acorus and the evolution of monocots.</title>
        <authorList>
            <person name="Ma L."/>
            <person name="Liu K.W."/>
            <person name="Li Z."/>
            <person name="Hsiao Y.Y."/>
            <person name="Qi Y."/>
            <person name="Fu T."/>
            <person name="Tang G.D."/>
            <person name="Zhang D."/>
            <person name="Sun W.H."/>
            <person name="Liu D.K."/>
            <person name="Li Y."/>
            <person name="Chen G.Z."/>
            <person name="Liu X.D."/>
            <person name="Liao X.Y."/>
            <person name="Jiang Y.T."/>
            <person name="Yu X."/>
            <person name="Hao Y."/>
            <person name="Huang J."/>
            <person name="Zhao X.W."/>
            <person name="Ke S."/>
            <person name="Chen Y.Y."/>
            <person name="Wu W.L."/>
            <person name="Hsu J.L."/>
            <person name="Lin Y.F."/>
            <person name="Huang M.D."/>
            <person name="Li C.Y."/>
            <person name="Huang L."/>
            <person name="Wang Z.W."/>
            <person name="Zhao X."/>
            <person name="Zhong W.Y."/>
            <person name="Peng D.H."/>
            <person name="Ahmad S."/>
            <person name="Lan S."/>
            <person name="Zhang J.S."/>
            <person name="Tsai W.C."/>
            <person name="Van de Peer Y."/>
            <person name="Liu Z.J."/>
        </authorList>
    </citation>
    <scope>NUCLEOTIDE SEQUENCE</scope>
    <source>
        <strain evidence="2">SCP</strain>
    </source>
</reference>
<keyword evidence="1" id="KW-1133">Transmembrane helix</keyword>
<evidence type="ECO:0000313" key="2">
    <source>
        <dbReference type="EMBL" id="KAK1258285.1"/>
    </source>
</evidence>
<dbReference type="Proteomes" id="UP001179952">
    <property type="component" value="Unassembled WGS sequence"/>
</dbReference>
<dbReference type="EMBL" id="JAUJYN010000021">
    <property type="protein sequence ID" value="KAK1258285.1"/>
    <property type="molecule type" value="Genomic_DNA"/>
</dbReference>
<comment type="caution">
    <text evidence="2">The sequence shown here is derived from an EMBL/GenBank/DDBJ whole genome shotgun (WGS) entry which is preliminary data.</text>
</comment>
<evidence type="ECO:0000313" key="3">
    <source>
        <dbReference type="Proteomes" id="UP001179952"/>
    </source>
</evidence>
<feature type="transmembrane region" description="Helical" evidence="1">
    <location>
        <begin position="34"/>
        <end position="54"/>
    </location>
</feature>
<evidence type="ECO:0000256" key="1">
    <source>
        <dbReference type="SAM" id="Phobius"/>
    </source>
</evidence>
<name>A0AAV9A2B0_ACOGR</name>
<keyword evidence="1" id="KW-0472">Membrane</keyword>
<keyword evidence="1" id="KW-0812">Transmembrane</keyword>
<keyword evidence="3" id="KW-1185">Reference proteome</keyword>
<accession>A0AAV9A2B0</accession>
<reference evidence="2" key="2">
    <citation type="submission" date="2023-06" db="EMBL/GenBank/DDBJ databases">
        <authorList>
            <person name="Ma L."/>
            <person name="Liu K.-W."/>
            <person name="Li Z."/>
            <person name="Hsiao Y.-Y."/>
            <person name="Qi Y."/>
            <person name="Fu T."/>
            <person name="Tang G."/>
            <person name="Zhang D."/>
            <person name="Sun W.-H."/>
            <person name="Liu D.-K."/>
            <person name="Li Y."/>
            <person name="Chen G.-Z."/>
            <person name="Liu X.-D."/>
            <person name="Liao X.-Y."/>
            <person name="Jiang Y.-T."/>
            <person name="Yu X."/>
            <person name="Hao Y."/>
            <person name="Huang J."/>
            <person name="Zhao X.-W."/>
            <person name="Ke S."/>
            <person name="Chen Y.-Y."/>
            <person name="Wu W.-L."/>
            <person name="Hsu J.-L."/>
            <person name="Lin Y.-F."/>
            <person name="Huang M.-D."/>
            <person name="Li C.-Y."/>
            <person name="Huang L."/>
            <person name="Wang Z.-W."/>
            <person name="Zhao X."/>
            <person name="Zhong W.-Y."/>
            <person name="Peng D.-H."/>
            <person name="Ahmad S."/>
            <person name="Lan S."/>
            <person name="Zhang J.-S."/>
            <person name="Tsai W.-C."/>
            <person name="Van De Peer Y."/>
            <person name="Liu Z.-J."/>
        </authorList>
    </citation>
    <scope>NUCLEOTIDE SEQUENCE</scope>
    <source>
        <strain evidence="2">SCP</strain>
        <tissue evidence="2">Leaves</tissue>
    </source>
</reference>
<gene>
    <name evidence="2" type="ORF">QJS04_geneDACA017255</name>
</gene>
<sequence length="67" mass="7210">MLLMPAESLVKTSTLINHNTSSGRGAFLKRLNTIVAVGLIAGMIAGEFLIKGLLFSYKIGVRFQQGD</sequence>
<proteinExistence type="predicted"/>
<protein>
    <submittedName>
        <fullName evidence="2">Uncharacterized protein</fullName>
    </submittedName>
</protein>
<dbReference type="AlphaFoldDB" id="A0AAV9A2B0"/>
<organism evidence="2 3">
    <name type="scientific">Acorus gramineus</name>
    <name type="common">Dwarf sweet flag</name>
    <dbReference type="NCBI Taxonomy" id="55184"/>
    <lineage>
        <taxon>Eukaryota</taxon>
        <taxon>Viridiplantae</taxon>
        <taxon>Streptophyta</taxon>
        <taxon>Embryophyta</taxon>
        <taxon>Tracheophyta</taxon>
        <taxon>Spermatophyta</taxon>
        <taxon>Magnoliopsida</taxon>
        <taxon>Liliopsida</taxon>
        <taxon>Acoraceae</taxon>
        <taxon>Acorus</taxon>
    </lineage>
</organism>